<protein>
    <submittedName>
        <fullName evidence="2">Uncharacterized protein LOC142163836</fullName>
    </submittedName>
</protein>
<reference evidence="2" key="2">
    <citation type="submission" date="2025-08" db="UniProtKB">
        <authorList>
            <consortium name="RefSeq"/>
        </authorList>
    </citation>
    <scope>IDENTIFICATION</scope>
    <source>
        <tissue evidence="2">Leaf</tissue>
    </source>
</reference>
<evidence type="ECO:0000313" key="2">
    <source>
        <dbReference type="RefSeq" id="XP_075077081.1"/>
    </source>
</evidence>
<evidence type="ECO:0000313" key="1">
    <source>
        <dbReference type="Proteomes" id="UP000790787"/>
    </source>
</evidence>
<proteinExistence type="predicted"/>
<name>A0AC58RWH4_TOBAC</name>
<gene>
    <name evidence="2" type="primary">LOC142163836</name>
</gene>
<dbReference type="RefSeq" id="XP_075077081.1">
    <property type="nucleotide sequence ID" value="XM_075220980.1"/>
</dbReference>
<organism evidence="1 2">
    <name type="scientific">Nicotiana tabacum</name>
    <name type="common">Common tobacco</name>
    <dbReference type="NCBI Taxonomy" id="4097"/>
    <lineage>
        <taxon>Eukaryota</taxon>
        <taxon>Viridiplantae</taxon>
        <taxon>Streptophyta</taxon>
        <taxon>Embryophyta</taxon>
        <taxon>Tracheophyta</taxon>
        <taxon>Spermatophyta</taxon>
        <taxon>Magnoliopsida</taxon>
        <taxon>eudicotyledons</taxon>
        <taxon>Gunneridae</taxon>
        <taxon>Pentapetalae</taxon>
        <taxon>asterids</taxon>
        <taxon>lamiids</taxon>
        <taxon>Solanales</taxon>
        <taxon>Solanaceae</taxon>
        <taxon>Nicotianoideae</taxon>
        <taxon>Nicotianeae</taxon>
        <taxon>Nicotiana</taxon>
    </lineage>
</organism>
<reference evidence="1" key="1">
    <citation type="journal article" date="2014" name="Nat. Commun.">
        <title>The tobacco genome sequence and its comparison with those of tomato and potato.</title>
        <authorList>
            <person name="Sierro N."/>
            <person name="Battey J.N."/>
            <person name="Ouadi S."/>
            <person name="Bakaher N."/>
            <person name="Bovet L."/>
            <person name="Willig A."/>
            <person name="Goepfert S."/>
            <person name="Peitsch M.C."/>
            <person name="Ivanov N.V."/>
        </authorList>
    </citation>
    <scope>NUCLEOTIDE SEQUENCE [LARGE SCALE GENOMIC DNA]</scope>
</reference>
<sequence length="123" mass="13684">MPTYAKFLKEILSNKCKVEETSVIKITEHCSAILQNKFPQKYGDPGNFTIPYSLGSTNFKNLCVVQLEREIGPIKSVPVSLQLADQTTIIPDGIVEDVLVGSFIKGRMFEIEMGTVDNCLDQN</sequence>
<keyword evidence="1" id="KW-1185">Reference proteome</keyword>
<dbReference type="Proteomes" id="UP000790787">
    <property type="component" value="Chromosome 9"/>
</dbReference>
<accession>A0AC58RWH4</accession>